<reference evidence="1 2" key="1">
    <citation type="submission" date="2015-02" db="EMBL/GenBank/DDBJ databases">
        <title>Complete genome sequences of Edwardsiella bacteriophages, PEi20 and PEi26.</title>
        <authorList>
            <person name="Yasuike M."/>
            <person name="Nishiki I."/>
            <person name="Iwasaki Y."/>
            <person name="Nakamura Y."/>
            <person name="Fujiwara A."/>
            <person name="Hassan E.S."/>
            <person name="Mahmoud M.M."/>
            <person name="Kawato Y."/>
            <person name="Nagai S."/>
            <person name="Kobayashi T."/>
            <person name="Ototake M."/>
            <person name="Nakai T."/>
        </authorList>
    </citation>
    <scope>NUCLEOTIDE SEQUENCE [LARGE SCALE GENOMIC DNA]</scope>
</reference>
<accession>A0A0B6VL12</accession>
<keyword evidence="2" id="KW-1185">Reference proteome</keyword>
<dbReference type="RefSeq" id="YP_009190260.1">
    <property type="nucleotide sequence ID" value="NC_028683.1"/>
</dbReference>
<dbReference type="KEGG" id="vg:26519123"/>
<dbReference type="Proteomes" id="UP000204657">
    <property type="component" value="Segment"/>
</dbReference>
<dbReference type="OrthoDB" id="35473at10239"/>
<evidence type="ECO:0000313" key="1">
    <source>
        <dbReference type="EMBL" id="BAQ22752.1"/>
    </source>
</evidence>
<name>A0A0B6VL12_9CAUD</name>
<proteinExistence type="predicted"/>
<evidence type="ECO:0000313" key="2">
    <source>
        <dbReference type="Proteomes" id="UP000204657"/>
    </source>
</evidence>
<protein>
    <submittedName>
        <fullName evidence="1">Uncharacterized protein</fullName>
    </submittedName>
</protein>
<organism evidence="1 2">
    <name type="scientific">Edwardsiella phage PEi20</name>
    <dbReference type="NCBI Taxonomy" id="1608310"/>
    <lineage>
        <taxon>Viruses</taxon>
        <taxon>Duplodnaviria</taxon>
        <taxon>Heunggongvirae</taxon>
        <taxon>Uroviricota</taxon>
        <taxon>Caudoviricetes</taxon>
        <taxon>Pantevenvirales</taxon>
        <taxon>Straboviridae</taxon>
        <taxon>Tevenvirinae</taxon>
        <taxon>Kanagawavirus</taxon>
        <taxon>Kanagawavirus pei20</taxon>
    </lineage>
</organism>
<dbReference type="GeneID" id="26519123"/>
<dbReference type="EMBL" id="AP014714">
    <property type="protein sequence ID" value="BAQ22752.1"/>
    <property type="molecule type" value="Genomic_DNA"/>
</dbReference>
<sequence>MFIKQAKVEDRNKKALEVGRSLEIHLENGRRIDGIVDFISLAHGAHNIFIDGNNKNRTQLKIYSNRTLIELVVYSEDQVGVYKVKEVTVMSQGKQEKLHTSQADELNYWTDEKTTKLVPVEVGDIFGKHDKEFRVLAIARNGGTMFMEDTISGAGITVNLNDDVLIRTFRGFTWGNPTR</sequence>